<proteinExistence type="predicted"/>
<evidence type="ECO:0000313" key="1">
    <source>
        <dbReference type="EMBL" id="PON83274.1"/>
    </source>
</evidence>
<evidence type="ECO:0000313" key="2">
    <source>
        <dbReference type="Proteomes" id="UP000237000"/>
    </source>
</evidence>
<dbReference type="AlphaFoldDB" id="A0A2P5ECN8"/>
<gene>
    <name evidence="1" type="ORF">TorRG33x02_209780</name>
</gene>
<comment type="caution">
    <text evidence="1">The sequence shown here is derived from an EMBL/GenBank/DDBJ whole genome shotgun (WGS) entry which is preliminary data.</text>
</comment>
<dbReference type="OrthoDB" id="10294599at2759"/>
<organism evidence="1 2">
    <name type="scientific">Trema orientale</name>
    <name type="common">Charcoal tree</name>
    <name type="synonym">Celtis orientalis</name>
    <dbReference type="NCBI Taxonomy" id="63057"/>
    <lineage>
        <taxon>Eukaryota</taxon>
        <taxon>Viridiplantae</taxon>
        <taxon>Streptophyta</taxon>
        <taxon>Embryophyta</taxon>
        <taxon>Tracheophyta</taxon>
        <taxon>Spermatophyta</taxon>
        <taxon>Magnoliopsida</taxon>
        <taxon>eudicotyledons</taxon>
        <taxon>Gunneridae</taxon>
        <taxon>Pentapetalae</taxon>
        <taxon>rosids</taxon>
        <taxon>fabids</taxon>
        <taxon>Rosales</taxon>
        <taxon>Cannabaceae</taxon>
        <taxon>Trema</taxon>
    </lineage>
</organism>
<sequence length="59" mass="6785">MAFLQTLSCFSYILAHNSKSNNIFRIIATLVELWLRAANETLKAYHDKSIVEQPKAFKV</sequence>
<name>A0A2P5ECN8_TREOI</name>
<reference evidence="2" key="1">
    <citation type="submission" date="2016-06" db="EMBL/GenBank/DDBJ databases">
        <title>Parallel loss of symbiosis genes in relatives of nitrogen-fixing non-legume Parasponia.</title>
        <authorList>
            <person name="Van Velzen R."/>
            <person name="Holmer R."/>
            <person name="Bu F."/>
            <person name="Rutten L."/>
            <person name="Van Zeijl A."/>
            <person name="Liu W."/>
            <person name="Santuari L."/>
            <person name="Cao Q."/>
            <person name="Sharma T."/>
            <person name="Shen D."/>
            <person name="Roswanjaya Y."/>
            <person name="Wardhani T."/>
            <person name="Kalhor M.S."/>
            <person name="Jansen J."/>
            <person name="Van den Hoogen J."/>
            <person name="Gungor B."/>
            <person name="Hartog M."/>
            <person name="Hontelez J."/>
            <person name="Verver J."/>
            <person name="Yang W.-C."/>
            <person name="Schijlen E."/>
            <person name="Repin R."/>
            <person name="Schilthuizen M."/>
            <person name="Schranz E."/>
            <person name="Heidstra R."/>
            <person name="Miyata K."/>
            <person name="Fedorova E."/>
            <person name="Kohlen W."/>
            <person name="Bisseling T."/>
            <person name="Smit S."/>
            <person name="Geurts R."/>
        </authorList>
    </citation>
    <scope>NUCLEOTIDE SEQUENCE [LARGE SCALE GENOMIC DNA]</scope>
    <source>
        <strain evidence="2">cv. RG33-2</strain>
    </source>
</reference>
<dbReference type="Proteomes" id="UP000237000">
    <property type="component" value="Unassembled WGS sequence"/>
</dbReference>
<keyword evidence="2" id="KW-1185">Reference proteome</keyword>
<accession>A0A2P5ECN8</accession>
<dbReference type="InParanoid" id="A0A2P5ECN8"/>
<protein>
    <submittedName>
        <fullName evidence="1">Uncharacterized protein</fullName>
    </submittedName>
</protein>
<dbReference type="EMBL" id="JXTC01000181">
    <property type="protein sequence ID" value="PON83274.1"/>
    <property type="molecule type" value="Genomic_DNA"/>
</dbReference>